<keyword evidence="1" id="KW-0175">Coiled coil</keyword>
<proteinExistence type="predicted"/>
<evidence type="ECO:0000256" key="1">
    <source>
        <dbReference type="SAM" id="Coils"/>
    </source>
</evidence>
<dbReference type="SUPFAM" id="SSF47162">
    <property type="entry name" value="Apolipoprotein"/>
    <property type="match status" value="1"/>
</dbReference>
<accession>A0A1Q9EJY6</accession>
<organism evidence="3 4">
    <name type="scientific">Symbiodinium microadriaticum</name>
    <name type="common">Dinoflagellate</name>
    <name type="synonym">Zooxanthella microadriatica</name>
    <dbReference type="NCBI Taxonomy" id="2951"/>
    <lineage>
        <taxon>Eukaryota</taxon>
        <taxon>Sar</taxon>
        <taxon>Alveolata</taxon>
        <taxon>Dinophyceae</taxon>
        <taxon>Suessiales</taxon>
        <taxon>Symbiodiniaceae</taxon>
        <taxon>Symbiodinium</taxon>
    </lineage>
</organism>
<feature type="region of interest" description="Disordered" evidence="2">
    <location>
        <begin position="293"/>
        <end position="342"/>
    </location>
</feature>
<sequence length="342" mass="38414">MFRQWQCASNAIKGCDELLGISDGVTPHPERLARQIAPRFIDILAQVEVNIEELRQRLEEQESRLQEQLQEQAELQHQLQQHLEQEQQLQRELREQLERDLEALGMDLNDIDRQGDSKMERKVAITTAKGSRAPHSASILSSEEEKAELRKRRAKLMESMHGLWSLSNGGLVKSRLKKTDVTKPLVKKFFEHSSIYMLAKPGSSRRALPEMAGHVSYCYAPTAARAAPAVVTRPRIYLLPRTASAGYTSFWPNFPAKAASVPWRDRSLATGPPKMERIYASTAVCTWPADTGARAHRHGADDDDEDPRVCTQASGRFGGPGAEFRSAPAEGGRSQLQRYTNF</sequence>
<name>A0A1Q9EJY6_SYMMI</name>
<evidence type="ECO:0000256" key="2">
    <source>
        <dbReference type="SAM" id="MobiDB-lite"/>
    </source>
</evidence>
<evidence type="ECO:0000313" key="3">
    <source>
        <dbReference type="EMBL" id="OLQ07661.1"/>
    </source>
</evidence>
<dbReference type="OrthoDB" id="10349083at2759"/>
<protein>
    <submittedName>
        <fullName evidence="3">Reticulocyte-binding protein 2-like a</fullName>
    </submittedName>
</protein>
<reference evidence="3 4" key="1">
    <citation type="submission" date="2016-02" db="EMBL/GenBank/DDBJ databases">
        <title>Genome analysis of coral dinoflagellate symbionts highlights evolutionary adaptations to a symbiotic lifestyle.</title>
        <authorList>
            <person name="Aranda M."/>
            <person name="Li Y."/>
            <person name="Liew Y.J."/>
            <person name="Baumgarten S."/>
            <person name="Simakov O."/>
            <person name="Wilson M."/>
            <person name="Piel J."/>
            <person name="Ashoor H."/>
            <person name="Bougouffa S."/>
            <person name="Bajic V.B."/>
            <person name="Ryu T."/>
            <person name="Ravasi T."/>
            <person name="Bayer T."/>
            <person name="Micklem G."/>
            <person name="Kim H."/>
            <person name="Bhak J."/>
            <person name="Lajeunesse T.C."/>
            <person name="Voolstra C.R."/>
        </authorList>
    </citation>
    <scope>NUCLEOTIDE SEQUENCE [LARGE SCALE GENOMIC DNA]</scope>
    <source>
        <strain evidence="3 4">CCMP2467</strain>
    </source>
</reference>
<dbReference type="EMBL" id="LSRX01000134">
    <property type="protein sequence ID" value="OLQ07661.1"/>
    <property type="molecule type" value="Genomic_DNA"/>
</dbReference>
<dbReference type="AlphaFoldDB" id="A0A1Q9EJY6"/>
<dbReference type="Proteomes" id="UP000186817">
    <property type="component" value="Unassembled WGS sequence"/>
</dbReference>
<gene>
    <name evidence="3" type="ORF">AK812_SmicGene8916</name>
</gene>
<feature type="coiled-coil region" evidence="1">
    <location>
        <begin position="41"/>
        <end position="114"/>
    </location>
</feature>
<comment type="caution">
    <text evidence="3">The sequence shown here is derived from an EMBL/GenBank/DDBJ whole genome shotgun (WGS) entry which is preliminary data.</text>
</comment>
<evidence type="ECO:0000313" key="4">
    <source>
        <dbReference type="Proteomes" id="UP000186817"/>
    </source>
</evidence>
<feature type="region of interest" description="Disordered" evidence="2">
    <location>
        <begin position="126"/>
        <end position="145"/>
    </location>
</feature>
<keyword evidence="4" id="KW-1185">Reference proteome</keyword>